<evidence type="ECO:0000256" key="1">
    <source>
        <dbReference type="ARBA" id="ARBA00008139"/>
    </source>
</evidence>
<feature type="glycosylation site" description="N-linked (GlcNAc...) asparagine" evidence="14">
    <location>
        <position position="87"/>
    </location>
</feature>
<evidence type="ECO:0000256" key="11">
    <source>
        <dbReference type="ARBA" id="ARBA00036868"/>
    </source>
</evidence>
<accession>A0AAV2QW52</accession>
<reference evidence="24 25" key="1">
    <citation type="submission" date="2024-05" db="EMBL/GenBank/DDBJ databases">
        <authorList>
            <person name="Wallberg A."/>
        </authorList>
    </citation>
    <scope>NUCLEOTIDE SEQUENCE [LARGE SCALE GENOMIC DNA]</scope>
</reference>
<evidence type="ECO:0000256" key="14">
    <source>
        <dbReference type="PIRSR" id="PIRSR601548-10"/>
    </source>
</evidence>
<dbReference type="SUPFAM" id="SSF55486">
    <property type="entry name" value="Metalloproteases ('zincins'), catalytic domain"/>
    <property type="match status" value="1"/>
</dbReference>
<keyword evidence="10 14" id="KW-0325">Glycoprotein</keyword>
<evidence type="ECO:0000256" key="6">
    <source>
        <dbReference type="ARBA" id="ARBA00022801"/>
    </source>
</evidence>
<evidence type="ECO:0000256" key="7">
    <source>
        <dbReference type="ARBA" id="ARBA00022833"/>
    </source>
</evidence>
<keyword evidence="2 22" id="KW-0121">Carboxypeptidase</keyword>
<evidence type="ECO:0000256" key="8">
    <source>
        <dbReference type="ARBA" id="ARBA00023049"/>
    </source>
</evidence>
<evidence type="ECO:0000256" key="21">
    <source>
        <dbReference type="PROSITE-ProRule" id="PRU01355"/>
    </source>
</evidence>
<keyword evidence="4 17" id="KW-0479">Metal-binding</keyword>
<dbReference type="EMBL" id="CAXKWB010011003">
    <property type="protein sequence ID" value="CAL4099763.1"/>
    <property type="molecule type" value="Genomic_DNA"/>
</dbReference>
<feature type="active site" description="Proton donor 2" evidence="15">
    <location>
        <position position="539"/>
    </location>
</feature>
<dbReference type="PANTHER" id="PTHR10514">
    <property type="entry name" value="ANGIOTENSIN-CONVERTING ENZYME"/>
    <property type="match status" value="1"/>
</dbReference>
<dbReference type="EC" id="3.4.-.-" evidence="22"/>
<dbReference type="GO" id="GO:0004180">
    <property type="term" value="F:carboxypeptidase activity"/>
    <property type="evidence" value="ECO:0007669"/>
    <property type="project" value="UniProtKB-KW"/>
</dbReference>
<dbReference type="Proteomes" id="UP001497623">
    <property type="component" value="Unassembled WGS sequence"/>
</dbReference>
<evidence type="ECO:0000313" key="24">
    <source>
        <dbReference type="EMBL" id="CAL4099763.1"/>
    </source>
</evidence>
<feature type="glycosylation site" description="N-linked (GlcNAc...) asparagine" evidence="19">
    <location>
        <position position="123"/>
    </location>
</feature>
<protein>
    <recommendedName>
        <fullName evidence="12 22">Angiotensin-converting enzyme</fullName>
        <ecNumber evidence="22">3.4.-.-</ecNumber>
    </recommendedName>
</protein>
<dbReference type="PANTHER" id="PTHR10514:SF27">
    <property type="entry name" value="ANGIOTENSIN-CONVERTING ENZYME"/>
    <property type="match status" value="1"/>
</dbReference>
<organism evidence="24 25">
    <name type="scientific">Meganyctiphanes norvegica</name>
    <name type="common">Northern krill</name>
    <name type="synonym">Thysanopoda norvegica</name>
    <dbReference type="NCBI Taxonomy" id="48144"/>
    <lineage>
        <taxon>Eukaryota</taxon>
        <taxon>Metazoa</taxon>
        <taxon>Ecdysozoa</taxon>
        <taxon>Arthropoda</taxon>
        <taxon>Crustacea</taxon>
        <taxon>Multicrustacea</taxon>
        <taxon>Malacostraca</taxon>
        <taxon>Eumalacostraca</taxon>
        <taxon>Eucarida</taxon>
        <taxon>Euphausiacea</taxon>
        <taxon>Euphausiidae</taxon>
        <taxon>Meganyctiphanes</taxon>
    </lineage>
</organism>
<evidence type="ECO:0000256" key="23">
    <source>
        <dbReference type="SAM" id="SignalP"/>
    </source>
</evidence>
<feature type="binding site" evidence="20">
    <location>
        <position position="409"/>
    </location>
    <ligand>
        <name>Zn(2+)</name>
        <dbReference type="ChEBI" id="CHEBI:29105"/>
        <label>2</label>
        <note>catalytic</note>
    </ligand>
</feature>
<dbReference type="Pfam" id="PF01401">
    <property type="entry name" value="Peptidase_M2"/>
    <property type="match status" value="1"/>
</dbReference>
<evidence type="ECO:0000256" key="2">
    <source>
        <dbReference type="ARBA" id="ARBA00022645"/>
    </source>
</evidence>
<feature type="binding site" evidence="16">
    <location>
        <position position="548"/>
    </location>
    <ligand>
        <name>chloride</name>
        <dbReference type="ChEBI" id="CHEBI:17996"/>
        <label>1</label>
    </ligand>
</feature>
<feature type="non-terminal residue" evidence="24">
    <location>
        <position position="656"/>
    </location>
</feature>
<dbReference type="InterPro" id="IPR001548">
    <property type="entry name" value="Peptidase_M2"/>
</dbReference>
<feature type="chain" id="PRO_5043393810" description="Angiotensin-converting enzyme" evidence="23">
    <location>
        <begin position="25"/>
        <end position="656"/>
    </location>
</feature>
<comment type="similarity">
    <text evidence="1 21 22">Belongs to the peptidase M2 family.</text>
</comment>
<evidence type="ECO:0000256" key="15">
    <source>
        <dbReference type="PIRSR" id="PIRSR601548-11"/>
    </source>
</evidence>
<feature type="binding site" evidence="20">
    <location>
        <position position="437"/>
    </location>
    <ligand>
        <name>Zn(2+)</name>
        <dbReference type="ChEBI" id="CHEBI:29105"/>
        <label>2</label>
        <note>catalytic</note>
    </ligand>
</feature>
<name>A0AAV2QW52_MEGNR</name>
<feature type="active site" description="Proton acceptor 1" evidence="13">
    <location>
        <position position="410"/>
    </location>
</feature>
<dbReference type="FunFam" id="1.10.1370.30:FF:000004">
    <property type="entry name" value="Angiotensin-converting enzyme"/>
    <property type="match status" value="1"/>
</dbReference>
<evidence type="ECO:0000256" key="16">
    <source>
        <dbReference type="PIRSR" id="PIRSR601548-2"/>
    </source>
</evidence>
<dbReference type="GO" id="GO:0005886">
    <property type="term" value="C:plasma membrane"/>
    <property type="evidence" value="ECO:0007669"/>
    <property type="project" value="TreeGrafter"/>
</dbReference>
<comment type="cofactor">
    <cofactor evidence="22">
        <name>Zn(2+)</name>
        <dbReference type="ChEBI" id="CHEBI:29105"/>
    </cofactor>
    <text evidence="22">Binds 1 zinc ion per subunit.</text>
</comment>
<keyword evidence="5 23" id="KW-0732">Signal</keyword>
<evidence type="ECO:0000313" key="25">
    <source>
        <dbReference type="Proteomes" id="UP001497623"/>
    </source>
</evidence>
<keyword evidence="8 22" id="KW-0482">Metalloprotease</keyword>
<dbReference type="GO" id="GO:0046872">
    <property type="term" value="F:metal ion binding"/>
    <property type="evidence" value="ECO:0007669"/>
    <property type="project" value="UniProtKB-KW"/>
</dbReference>
<feature type="binding site" evidence="17">
    <location>
        <position position="413"/>
    </location>
    <ligand>
        <name>Zn(2+)</name>
        <dbReference type="ChEBI" id="CHEBI:29105"/>
        <label>1</label>
        <note>catalytic</note>
    </ligand>
</feature>
<feature type="disulfide bond" evidence="18 21">
    <location>
        <begin position="378"/>
        <end position="396"/>
    </location>
</feature>
<keyword evidence="9 18" id="KW-1015">Disulfide bond</keyword>
<dbReference type="GO" id="GO:0008237">
    <property type="term" value="F:metallopeptidase activity"/>
    <property type="evidence" value="ECO:0007669"/>
    <property type="project" value="UniProtKB-KW"/>
</dbReference>
<evidence type="ECO:0000256" key="9">
    <source>
        <dbReference type="ARBA" id="ARBA00023157"/>
    </source>
</evidence>
<proteinExistence type="inferred from homology"/>
<evidence type="ECO:0000256" key="20">
    <source>
        <dbReference type="PIRSR" id="PIRSR601548-8"/>
    </source>
</evidence>
<dbReference type="PRINTS" id="PR00791">
    <property type="entry name" value="PEPDIPTASEA"/>
</dbReference>
<evidence type="ECO:0000256" key="4">
    <source>
        <dbReference type="ARBA" id="ARBA00022723"/>
    </source>
</evidence>
<comment type="caution">
    <text evidence="21">Lacks conserved residue(s) required for the propagation of feature annotation.</text>
</comment>
<comment type="catalytic activity">
    <reaction evidence="11">
        <text>Release of a C-terminal dipeptide, oligopeptide-|-Xaa-Yaa, when Xaa is not Pro, and Yaa is neither Asp nor Glu. Thus, conversion of angiotensin I to angiotensin II, with increase in vasoconstrictor activity, but no action on angiotensin II.</text>
        <dbReference type="EC" id="3.4.15.1"/>
    </reaction>
</comment>
<evidence type="ECO:0000256" key="22">
    <source>
        <dbReference type="RuleBase" id="RU361144"/>
    </source>
</evidence>
<feature type="glycosylation site" description="N-linked (GlcNAc...) asparagine; partial" evidence="14">
    <location>
        <position position="181"/>
    </location>
</feature>
<feature type="binding site" evidence="17">
    <location>
        <position position="437"/>
    </location>
    <ligand>
        <name>Zn(2+)</name>
        <dbReference type="ChEBI" id="CHEBI:29105"/>
        <label>1</label>
        <note>catalytic</note>
    </ligand>
</feature>
<dbReference type="Gene3D" id="1.10.1370.30">
    <property type="match status" value="1"/>
</dbReference>
<dbReference type="GO" id="GO:0006508">
    <property type="term" value="P:proteolysis"/>
    <property type="evidence" value="ECO:0007669"/>
    <property type="project" value="UniProtKB-KW"/>
</dbReference>
<evidence type="ECO:0000256" key="13">
    <source>
        <dbReference type="PIRSR" id="PIRSR601548-1"/>
    </source>
</evidence>
<evidence type="ECO:0000256" key="5">
    <source>
        <dbReference type="ARBA" id="ARBA00022729"/>
    </source>
</evidence>
<comment type="caution">
    <text evidence="24">The sequence shown here is derived from an EMBL/GenBank/DDBJ whole genome shotgun (WGS) entry which is preliminary data.</text>
</comment>
<dbReference type="AlphaFoldDB" id="A0AAV2QW52"/>
<feature type="signal peptide" evidence="23">
    <location>
        <begin position="1"/>
        <end position="24"/>
    </location>
</feature>
<feature type="disulfide bond" evidence="18 21">
    <location>
        <begin position="564"/>
        <end position="582"/>
    </location>
</feature>
<keyword evidence="3 22" id="KW-0645">Protease</keyword>
<feature type="binding site" evidence="20">
    <location>
        <position position="413"/>
    </location>
    <ligand>
        <name>Zn(2+)</name>
        <dbReference type="ChEBI" id="CHEBI:29105"/>
        <label>2</label>
        <note>catalytic</note>
    </ligand>
</feature>
<sequence>MLTVLASGVAALVALLAPAGDASALPSQDAGVSALSQDATDPYVVWKPLQSPSEEQEKAYALLKTLDAQGSKQCNTVGEASWTYNTNITEENKKKKVAGSLAYAKWQKESWRQVQEWKGRWENFTDENLKRQFSKWNLLGTAALEPADLEKYENLESDMSTIYSTATICNYWDKESGFWDNQECNLNLEPDVKDILEKSNHYDELTYVWKSWRDNSGKKMRKKYSEFVGLANKAAMINGFDNMGDMWLFPYESKTFRDDVKRLWEEMKPLYQQLHAYVRRKLRNIHGADKIGPRSPLPAHLMGNMWAQSWNEKLDQFTPYPGKASLDVTAEMVKQGFTAKKMFELSEEFFVSLNLTKMPQEFWDKSVIERPNDREINCHASAWDFCNHKDFRIKQCTSVKMVDLITVHHEMGHIQYYLQYNDQPYIYRGGANPGFHEAVGDVLALSVATPKHLHKIGLLKTLQNDAEDDINFLMATALEKIVFLPFAYLMDNWRWDVFSGAVKEENWNCHWWNYRTNVQGIKPPVKRSELDFDPGAKYHIPANVPYIRYFVSFIIQFQFHKSLCLLANEYDPQDPNKPLHQCDIYQSTEAGAALSAMLKQGESIPWPEALKKLTGTDLLDASIISEYFKPLEDWLKKDNEKHGEFVGWEADDVYCA</sequence>
<feature type="active site" description="Proton acceptor 2" evidence="15">
    <location>
        <position position="410"/>
    </location>
</feature>
<evidence type="ECO:0000256" key="18">
    <source>
        <dbReference type="PIRSR" id="PIRSR601548-4"/>
    </source>
</evidence>
<evidence type="ECO:0000256" key="19">
    <source>
        <dbReference type="PIRSR" id="PIRSR601548-5"/>
    </source>
</evidence>
<keyword evidence="6 22" id="KW-0378">Hydrolase</keyword>
<dbReference type="CDD" id="cd06461">
    <property type="entry name" value="M2_ACE"/>
    <property type="match status" value="1"/>
</dbReference>
<evidence type="ECO:0000256" key="12">
    <source>
        <dbReference type="ARBA" id="ARBA00039858"/>
    </source>
</evidence>
<feature type="binding site" evidence="16">
    <location>
        <position position="251"/>
    </location>
    <ligand>
        <name>chloride</name>
        <dbReference type="ChEBI" id="CHEBI:17996"/>
        <label>1</label>
    </ligand>
</feature>
<feature type="active site" description="Proton donor 1" evidence="13">
    <location>
        <position position="539"/>
    </location>
</feature>
<feature type="binding site" evidence="17">
    <location>
        <position position="409"/>
    </location>
    <ligand>
        <name>Zn(2+)</name>
        <dbReference type="ChEBI" id="CHEBI:29105"/>
        <label>1</label>
        <note>catalytic</note>
    </ligand>
</feature>
<gene>
    <name evidence="24" type="ORF">MNOR_LOCUS16608</name>
</gene>
<dbReference type="GO" id="GO:0008241">
    <property type="term" value="F:peptidyl-dipeptidase activity"/>
    <property type="evidence" value="ECO:0007669"/>
    <property type="project" value="UniProtKB-EC"/>
</dbReference>
<evidence type="ECO:0000256" key="3">
    <source>
        <dbReference type="ARBA" id="ARBA00022670"/>
    </source>
</evidence>
<evidence type="ECO:0000256" key="10">
    <source>
        <dbReference type="ARBA" id="ARBA00023180"/>
    </source>
</evidence>
<dbReference type="PROSITE" id="PS52011">
    <property type="entry name" value="PEPTIDASE_M2"/>
    <property type="match status" value="1"/>
</dbReference>
<keyword evidence="25" id="KW-1185">Reference proteome</keyword>
<keyword evidence="7 17" id="KW-0862">Zinc</keyword>
<evidence type="ECO:0000256" key="17">
    <source>
        <dbReference type="PIRSR" id="PIRSR601548-3"/>
    </source>
</evidence>